<dbReference type="RefSeq" id="WP_368503218.1">
    <property type="nucleotide sequence ID" value="NZ_CP162551.1"/>
</dbReference>
<dbReference type="InterPro" id="IPR036514">
    <property type="entry name" value="SGNH_hydro_sf"/>
</dbReference>
<accession>A0AB39BPM5</accession>
<protein>
    <recommendedName>
        <fullName evidence="3">SGNH/GDSL hydrolase family protein</fullName>
    </recommendedName>
</protein>
<organism evidence="2">
    <name type="scientific">Alkalihalophilus sp. As8PL</name>
    <dbReference type="NCBI Taxonomy" id="3237103"/>
    <lineage>
        <taxon>Bacteria</taxon>
        <taxon>Bacillati</taxon>
        <taxon>Bacillota</taxon>
        <taxon>Bacilli</taxon>
        <taxon>Bacillales</taxon>
        <taxon>Bacillaceae</taxon>
        <taxon>Alkalihalophilus</taxon>
    </lineage>
</organism>
<reference evidence="2" key="1">
    <citation type="submission" date="2024-07" db="EMBL/GenBank/DDBJ databases">
        <title>Identification and characteristics of an arsenic-resistant bacterial isolate, which belongs to a novel species.</title>
        <authorList>
            <person name="Juszczyk A."/>
            <person name="Kowalczyk A."/>
            <person name="Was K."/>
            <person name="Kosowicz W."/>
            <person name="Budzyn A."/>
            <person name="Latowski D."/>
        </authorList>
    </citation>
    <scope>NUCLEOTIDE SEQUENCE</scope>
    <source>
        <strain evidence="2">As8PL</strain>
    </source>
</reference>
<dbReference type="SUPFAM" id="SSF52266">
    <property type="entry name" value="SGNH hydrolase"/>
    <property type="match status" value="1"/>
</dbReference>
<sequence length="262" mass="29467">MKKILFISVIIASLIILVLSRAAYQEKLNNLSSNATSPSGVEIPENEEAKTPEAPTQETNRNIKGIIGSWFDDNPDKEAIHLTYFGSVSLVNQEDKSTSWPNLVSDSLSEQLASIEVNDSLIEVGRLTTDVVIEEGYVDEVIATTPDIILFEPFILNNNGNIFIEDSLEMTELIMSSFEQSLPDTTIILMPPNPLYGTIFYQEQVSTLKTFADENDYLFANHWEAWPPTDNENLEDHLTDGRPNTEGHEIWASYMIDYLITD</sequence>
<evidence type="ECO:0008006" key="3">
    <source>
        <dbReference type="Google" id="ProtNLM"/>
    </source>
</evidence>
<dbReference type="AlphaFoldDB" id="A0AB39BPM5"/>
<gene>
    <name evidence="2" type="ORF">AB3N04_13245</name>
</gene>
<proteinExistence type="predicted"/>
<dbReference type="Gene3D" id="3.40.50.1110">
    <property type="entry name" value="SGNH hydrolase"/>
    <property type="match status" value="1"/>
</dbReference>
<dbReference type="EMBL" id="CP162551">
    <property type="protein sequence ID" value="XDI35674.1"/>
    <property type="molecule type" value="Genomic_DNA"/>
</dbReference>
<evidence type="ECO:0000313" key="2">
    <source>
        <dbReference type="EMBL" id="XDI35674.1"/>
    </source>
</evidence>
<name>A0AB39BPM5_9BACI</name>
<dbReference type="CDD" id="cd00229">
    <property type="entry name" value="SGNH_hydrolase"/>
    <property type="match status" value="1"/>
</dbReference>
<evidence type="ECO:0000256" key="1">
    <source>
        <dbReference type="SAM" id="MobiDB-lite"/>
    </source>
</evidence>
<feature type="region of interest" description="Disordered" evidence="1">
    <location>
        <begin position="33"/>
        <end position="58"/>
    </location>
</feature>